<comment type="caution">
    <text evidence="1">The sequence shown here is derived from an EMBL/GenBank/DDBJ whole genome shotgun (WGS) entry which is preliminary data.</text>
</comment>
<dbReference type="PANTHER" id="PTHR46191">
    <property type="match status" value="1"/>
</dbReference>
<dbReference type="InterPro" id="IPR036412">
    <property type="entry name" value="HAD-like_sf"/>
</dbReference>
<protein>
    <submittedName>
        <fullName evidence="1">HAD-like domain-containing protein</fullName>
    </submittedName>
</protein>
<dbReference type="OrthoDB" id="444127at2759"/>
<dbReference type="PANTHER" id="PTHR46191:SF2">
    <property type="entry name" value="HALOACID DEHALOGENASE-LIKE HYDROLASE DOMAIN-CONTAINING PROTEIN 3"/>
    <property type="match status" value="1"/>
</dbReference>
<dbReference type="Pfam" id="PF00702">
    <property type="entry name" value="Hydrolase"/>
    <property type="match status" value="1"/>
</dbReference>
<dbReference type="GO" id="GO:0005634">
    <property type="term" value="C:nucleus"/>
    <property type="evidence" value="ECO:0007669"/>
    <property type="project" value="TreeGrafter"/>
</dbReference>
<dbReference type="InParanoid" id="A0A5J5ET49"/>
<proteinExistence type="predicted"/>
<dbReference type="FunCoup" id="A0A5J5ET49">
    <property type="interactions" value="170"/>
</dbReference>
<evidence type="ECO:0000313" key="1">
    <source>
        <dbReference type="EMBL" id="KAA8902230.1"/>
    </source>
</evidence>
<reference evidence="1 2" key="1">
    <citation type="submission" date="2019-09" db="EMBL/GenBank/DDBJ databases">
        <title>Draft genome of the ectomycorrhizal ascomycete Sphaerosporella brunnea.</title>
        <authorList>
            <consortium name="DOE Joint Genome Institute"/>
            <person name="Benucci G.M."/>
            <person name="Marozzi G."/>
            <person name="Antonielli L."/>
            <person name="Sanchez S."/>
            <person name="Marco P."/>
            <person name="Wang X."/>
            <person name="Falini L.B."/>
            <person name="Barry K."/>
            <person name="Haridas S."/>
            <person name="Lipzen A."/>
            <person name="Labutti K."/>
            <person name="Grigoriev I.V."/>
            <person name="Murat C."/>
            <person name="Martin F."/>
            <person name="Albertini E."/>
            <person name="Donnini D."/>
            <person name="Bonito G."/>
        </authorList>
    </citation>
    <scope>NUCLEOTIDE SEQUENCE [LARGE SCALE GENOMIC DNA]</scope>
    <source>
        <strain evidence="1 2">Sb_GMNB300</strain>
    </source>
</reference>
<gene>
    <name evidence="1" type="ORF">FN846DRAFT_955636</name>
</gene>
<dbReference type="SUPFAM" id="SSF56784">
    <property type="entry name" value="HAD-like"/>
    <property type="match status" value="1"/>
</dbReference>
<dbReference type="Gene3D" id="1.10.150.720">
    <property type="entry name" value="Haloacid dehalogenase-like hydrolase"/>
    <property type="match status" value="1"/>
</dbReference>
<dbReference type="EMBL" id="VXIS01000135">
    <property type="protein sequence ID" value="KAA8902230.1"/>
    <property type="molecule type" value="Genomic_DNA"/>
</dbReference>
<accession>A0A5J5ET49</accession>
<sequence length="244" mass="27455">MRSRGLLVTFDAWQTLFTPREPVATQYARVARDHGVDVEESEIELGFRRAFKEYYKKYPNYGKTAGMSSQQWWEKVVADSFAPTTIPPALAPALVAHFATKEAYILHTSIPFLLQSLRANTTYDKTVIGVVSNSDCRVLPILSSLGILVRNDPQDQRVGINGTLDFVTLSYDVGVEKPHQRIFEAAFNTARRQDDDTEREWTRVHVGDDVEKDVKAAESAGWRAVLWDGEGEPEDILRKILGGP</sequence>
<name>A0A5J5ET49_9PEZI</name>
<dbReference type="InterPro" id="IPR051828">
    <property type="entry name" value="HAD-like_hydrolase_domain"/>
</dbReference>
<keyword evidence="2" id="KW-1185">Reference proteome</keyword>
<dbReference type="InterPro" id="IPR011949">
    <property type="entry name" value="HAD-SF_hydro_IA_REG-2-like"/>
</dbReference>
<dbReference type="InterPro" id="IPR023214">
    <property type="entry name" value="HAD_sf"/>
</dbReference>
<dbReference type="Proteomes" id="UP000326924">
    <property type="component" value="Unassembled WGS sequence"/>
</dbReference>
<evidence type="ECO:0000313" key="2">
    <source>
        <dbReference type="Proteomes" id="UP000326924"/>
    </source>
</evidence>
<dbReference type="Gene3D" id="3.40.50.1000">
    <property type="entry name" value="HAD superfamily/HAD-like"/>
    <property type="match status" value="1"/>
</dbReference>
<dbReference type="AlphaFoldDB" id="A0A5J5ET49"/>
<organism evidence="1 2">
    <name type="scientific">Sphaerosporella brunnea</name>
    <dbReference type="NCBI Taxonomy" id="1250544"/>
    <lineage>
        <taxon>Eukaryota</taxon>
        <taxon>Fungi</taxon>
        <taxon>Dikarya</taxon>
        <taxon>Ascomycota</taxon>
        <taxon>Pezizomycotina</taxon>
        <taxon>Pezizomycetes</taxon>
        <taxon>Pezizales</taxon>
        <taxon>Pyronemataceae</taxon>
        <taxon>Sphaerosporella</taxon>
    </lineage>
</organism>
<dbReference type="NCBIfam" id="TIGR02252">
    <property type="entry name" value="DREG-2"/>
    <property type="match status" value="1"/>
</dbReference>
<dbReference type="InterPro" id="IPR044924">
    <property type="entry name" value="HAD-SF_hydro_IA_REG-2-like_cap"/>
</dbReference>